<dbReference type="EMBL" id="MU275856">
    <property type="protein sequence ID" value="KAI0051012.1"/>
    <property type="molecule type" value="Genomic_DNA"/>
</dbReference>
<organism evidence="1 2">
    <name type="scientific">Auriscalpium vulgare</name>
    <dbReference type="NCBI Taxonomy" id="40419"/>
    <lineage>
        <taxon>Eukaryota</taxon>
        <taxon>Fungi</taxon>
        <taxon>Dikarya</taxon>
        <taxon>Basidiomycota</taxon>
        <taxon>Agaricomycotina</taxon>
        <taxon>Agaricomycetes</taxon>
        <taxon>Russulales</taxon>
        <taxon>Auriscalpiaceae</taxon>
        <taxon>Auriscalpium</taxon>
    </lineage>
</organism>
<comment type="caution">
    <text evidence="1">The sequence shown here is derived from an EMBL/GenBank/DDBJ whole genome shotgun (WGS) entry which is preliminary data.</text>
</comment>
<protein>
    <submittedName>
        <fullName evidence="1">Uncharacterized protein</fullName>
    </submittedName>
</protein>
<proteinExistence type="predicted"/>
<accession>A0ACB8S4G1</accession>
<sequence length="875" mass="94577">MAQPLFDDHPLEAYLQSGEDIEHMPGAMTTPAGADHVLLDEDEIEAAPPTEYWRWLPNWRWLPTPIAYALNSLHTTLSSAKHLGSSEKELSERFKYDVISSSLLSSSINATQSDRRRSFPLPGDEVDSDLDPGQPNDRSTSSPTPHHPVFASPILLSLTLISLLSGSILLFIIFGTALYLFLSHNPGDSHKPNVMIPTLDALNELIAAGDNWDSIVHEAISTLEREEKHVSHLASPASPTSPVRVALHSSLHTTQSQADNVRHLLAALTSPSSLGHLSEMYAPSSPIKPNFQLGAADRPRSVSPSSVAVRPRTTSAPSHADKHMTWSGTNSLTYGALARGSSSTSQPLKRDRRRSDLLTLLLKPASQSAPPTPRATPLAGVQEEKVDYLDKQSDEEDSDGEGQLLVPLGERSAFASAAFDLQRKRRSSGMEAFGMTPSPPPNYTYANKRSSRPYGHSPTPSTITLSSPRSSYSSGRFTSMQSNRHPLSLSALHHAVQGAVAAKRYAASHLLALRFDDFETEDGGEEADTYWEDVRSVMALLTSTLADSAARLADALDVAEGQRLREQNPTPSPISTISRSNSPTSDTPNGAERPRRHSHLRTVSQMTSFAPMPSQFSRFAEHVDAMSSALNDARDHLEECVASLRDGTPSSTVRPEESPAVQAYERLRRELGLALRECERGRERLLDLVAPRPADNDDDDDDDVPALGPDGESDDSDAPSRQHPSPASPDPAPAPLAADAVLVHGAPGADDATLQLLLSTSTQHLPPQGAEQVFEAEPGPPKPFARSRSKLSREERIRLARARRESGRGVGLGLSMGQEEESAAGGVERWGPGGDVVQELKDVIWKVGEKRRLLGERRTSTGDESSGGPDGVLGA</sequence>
<reference evidence="1" key="1">
    <citation type="submission" date="2021-02" db="EMBL/GenBank/DDBJ databases">
        <authorList>
            <consortium name="DOE Joint Genome Institute"/>
            <person name="Ahrendt S."/>
            <person name="Looney B.P."/>
            <person name="Miyauchi S."/>
            <person name="Morin E."/>
            <person name="Drula E."/>
            <person name="Courty P.E."/>
            <person name="Chicoki N."/>
            <person name="Fauchery L."/>
            <person name="Kohler A."/>
            <person name="Kuo A."/>
            <person name="Labutti K."/>
            <person name="Pangilinan J."/>
            <person name="Lipzen A."/>
            <person name="Riley R."/>
            <person name="Andreopoulos W."/>
            <person name="He G."/>
            <person name="Johnson J."/>
            <person name="Barry K.W."/>
            <person name="Grigoriev I.V."/>
            <person name="Nagy L."/>
            <person name="Hibbett D."/>
            <person name="Henrissat B."/>
            <person name="Matheny P.B."/>
            <person name="Labbe J."/>
            <person name="Martin F."/>
        </authorList>
    </citation>
    <scope>NUCLEOTIDE SEQUENCE</scope>
    <source>
        <strain evidence="1">FP105234-sp</strain>
    </source>
</reference>
<gene>
    <name evidence="1" type="ORF">FA95DRAFT_421787</name>
</gene>
<keyword evidence="2" id="KW-1185">Reference proteome</keyword>
<evidence type="ECO:0000313" key="1">
    <source>
        <dbReference type="EMBL" id="KAI0051012.1"/>
    </source>
</evidence>
<evidence type="ECO:0000313" key="2">
    <source>
        <dbReference type="Proteomes" id="UP000814033"/>
    </source>
</evidence>
<name>A0ACB8S4G1_9AGAM</name>
<dbReference type="Proteomes" id="UP000814033">
    <property type="component" value="Unassembled WGS sequence"/>
</dbReference>
<reference evidence="1" key="2">
    <citation type="journal article" date="2022" name="New Phytol.">
        <title>Evolutionary transition to the ectomycorrhizal habit in the genomes of a hyperdiverse lineage of mushroom-forming fungi.</title>
        <authorList>
            <person name="Looney B."/>
            <person name="Miyauchi S."/>
            <person name="Morin E."/>
            <person name="Drula E."/>
            <person name="Courty P.E."/>
            <person name="Kohler A."/>
            <person name="Kuo A."/>
            <person name="LaButti K."/>
            <person name="Pangilinan J."/>
            <person name="Lipzen A."/>
            <person name="Riley R."/>
            <person name="Andreopoulos W."/>
            <person name="He G."/>
            <person name="Johnson J."/>
            <person name="Nolan M."/>
            <person name="Tritt A."/>
            <person name="Barry K.W."/>
            <person name="Grigoriev I.V."/>
            <person name="Nagy L.G."/>
            <person name="Hibbett D."/>
            <person name="Henrissat B."/>
            <person name="Matheny P.B."/>
            <person name="Labbe J."/>
            <person name="Martin F.M."/>
        </authorList>
    </citation>
    <scope>NUCLEOTIDE SEQUENCE</scope>
    <source>
        <strain evidence="1">FP105234-sp</strain>
    </source>
</reference>